<organism evidence="5 6">
    <name type="scientific">Ananas comosus</name>
    <name type="common">Pineapple</name>
    <name type="synonym">Ananas ananas</name>
    <dbReference type="NCBI Taxonomy" id="4615"/>
    <lineage>
        <taxon>Eukaryota</taxon>
        <taxon>Viridiplantae</taxon>
        <taxon>Streptophyta</taxon>
        <taxon>Embryophyta</taxon>
        <taxon>Tracheophyta</taxon>
        <taxon>Spermatophyta</taxon>
        <taxon>Magnoliopsida</taxon>
        <taxon>Liliopsida</taxon>
        <taxon>Poales</taxon>
        <taxon>Bromeliaceae</taxon>
        <taxon>Bromelioideae</taxon>
        <taxon>Ananas</taxon>
    </lineage>
</organism>
<protein>
    <recommendedName>
        <fullName evidence="4">LysM domain-containing protein</fullName>
    </recommendedName>
</protein>
<feature type="domain" description="LysM" evidence="4">
    <location>
        <begin position="87"/>
        <end position="131"/>
    </location>
</feature>
<comment type="caution">
    <text evidence="5">The sequence shown here is derived from an EMBL/GenBank/DDBJ whole genome shotgun (WGS) entry which is preliminary data.</text>
</comment>
<feature type="transmembrane region" description="Helical" evidence="3">
    <location>
        <begin position="12"/>
        <end position="30"/>
    </location>
</feature>
<dbReference type="SUPFAM" id="SSF54106">
    <property type="entry name" value="LysM domain"/>
    <property type="match status" value="1"/>
</dbReference>
<dbReference type="Proteomes" id="UP000092600">
    <property type="component" value="Unassembled WGS sequence"/>
</dbReference>
<reference evidence="5 6" key="1">
    <citation type="journal article" date="2016" name="DNA Res.">
        <title>The draft genome of MD-2 pineapple using hybrid error correction of long reads.</title>
        <authorList>
            <person name="Redwan R.M."/>
            <person name="Saidin A."/>
            <person name="Kumar S.V."/>
        </authorList>
    </citation>
    <scope>NUCLEOTIDE SEQUENCE [LARGE SCALE GENOMIC DNA]</scope>
    <source>
        <strain evidence="6">cv. MD2</strain>
        <tissue evidence="5">Leaf</tissue>
    </source>
</reference>
<dbReference type="EMBL" id="LSRQ01000675">
    <property type="protein sequence ID" value="OAY81367.1"/>
    <property type="molecule type" value="Genomic_DNA"/>
</dbReference>
<keyword evidence="3" id="KW-0472">Membrane</keyword>
<dbReference type="PANTHER" id="PTHR34997:SF1">
    <property type="entry name" value="PEPTIDOGLYCAN-BINDING LYSIN DOMAIN"/>
    <property type="match status" value="1"/>
</dbReference>
<gene>
    <name evidence="5" type="ORF">ACMD2_16479</name>
</gene>
<dbReference type="InterPro" id="IPR052210">
    <property type="entry name" value="LysM1-like"/>
</dbReference>
<keyword evidence="3" id="KW-0812">Transmembrane</keyword>
<dbReference type="PANTHER" id="PTHR34997">
    <property type="entry name" value="AM15"/>
    <property type="match status" value="1"/>
</dbReference>
<name>A0A199VVU9_ANACO</name>
<dbReference type="Gene3D" id="3.10.350.10">
    <property type="entry name" value="LysM domain"/>
    <property type="match status" value="1"/>
</dbReference>
<evidence type="ECO:0000256" key="3">
    <source>
        <dbReference type="SAM" id="Phobius"/>
    </source>
</evidence>
<dbReference type="InterPro" id="IPR036779">
    <property type="entry name" value="LysM_dom_sf"/>
</dbReference>
<dbReference type="STRING" id="4615.A0A199VVU9"/>
<keyword evidence="2" id="KW-0843">Virulence</keyword>
<dbReference type="CDD" id="cd00118">
    <property type="entry name" value="LysM"/>
    <property type="match status" value="1"/>
</dbReference>
<accession>A0A199VVU9</accession>
<dbReference type="PROSITE" id="PS51782">
    <property type="entry name" value="LYSM"/>
    <property type="match status" value="1"/>
</dbReference>
<evidence type="ECO:0000313" key="6">
    <source>
        <dbReference type="Proteomes" id="UP000092600"/>
    </source>
</evidence>
<keyword evidence="1" id="KW-0147">Chitin-binding</keyword>
<dbReference type="Pfam" id="PF01476">
    <property type="entry name" value="LysM"/>
    <property type="match status" value="1"/>
</dbReference>
<dbReference type="InterPro" id="IPR018392">
    <property type="entry name" value="LysM"/>
</dbReference>
<proteinExistence type="predicted"/>
<evidence type="ECO:0000256" key="1">
    <source>
        <dbReference type="ARBA" id="ARBA00022669"/>
    </source>
</evidence>
<evidence type="ECO:0000313" key="5">
    <source>
        <dbReference type="EMBL" id="OAY81367.1"/>
    </source>
</evidence>
<dbReference type="GO" id="GO:0008061">
    <property type="term" value="F:chitin binding"/>
    <property type="evidence" value="ECO:0007669"/>
    <property type="project" value="UniProtKB-KW"/>
</dbReference>
<sequence length="136" mass="14731">MSPPYPMNWRRQINVATILNALVATVLVATKKSPLNLREQGKEGGRQLGRGQPTIILDLTSHAPPLCLSTCASYIGVRKPPTLSCNAVYGVRSGDTCFAIAQQFNLTIGSFSDINPNLDCDKLFVGQWLCINGVLV</sequence>
<keyword evidence="3" id="KW-1133">Transmembrane helix</keyword>
<evidence type="ECO:0000259" key="4">
    <source>
        <dbReference type="PROSITE" id="PS51782"/>
    </source>
</evidence>
<evidence type="ECO:0000256" key="2">
    <source>
        <dbReference type="ARBA" id="ARBA00023026"/>
    </source>
</evidence>
<dbReference type="AlphaFoldDB" id="A0A199VVU9"/>
<dbReference type="SMART" id="SM00257">
    <property type="entry name" value="LysM"/>
    <property type="match status" value="1"/>
</dbReference>